<evidence type="ECO:0008006" key="4">
    <source>
        <dbReference type="Google" id="ProtNLM"/>
    </source>
</evidence>
<keyword evidence="3" id="KW-1185">Reference proteome</keyword>
<protein>
    <recommendedName>
        <fullName evidence="4">Hydrolase</fullName>
    </recommendedName>
</protein>
<dbReference type="Pfam" id="PF04307">
    <property type="entry name" value="YdjM"/>
    <property type="match status" value="1"/>
</dbReference>
<comment type="caution">
    <text evidence="2">The sequence shown here is derived from an EMBL/GenBank/DDBJ whole genome shotgun (WGS) entry which is preliminary data.</text>
</comment>
<feature type="transmembrane region" description="Helical" evidence="1">
    <location>
        <begin position="90"/>
        <end position="111"/>
    </location>
</feature>
<dbReference type="PANTHER" id="PTHR40031:SF1">
    <property type="entry name" value="MEMBRANE-BOUND METAL-DEPENDENT HYDROLASE"/>
    <property type="match status" value="1"/>
</dbReference>
<sequence length="337" mass="37672">MDSVTQGLLGAVMAQAGAKPTELKQATVIGFIAPQLADADVFIRSSTDSLLTLQFHRHFSHSLLFIPLGALLAALLLWPFFRNKIAFSRIYVYSLLGYATAGFLDALTSYGTHLLWPFVDQKIAWSVIAIVDPLFSAVLMIALLMSFIRVRPSFARYGLLVAGCYVCFGALQQARVQQHIEALALTRQHSISRQIVKPTLGNVVLWRSIYQSENHYYVDAIRVGMFGDITVYEGAAAKVFDLKADSKKLPSTSVLFNDISRFNDFSDGYLIWMPSQVDALGDIRYAMLPQHIAPMWSIVFDSNKPSQAVTVKTDRHLSKQQRDMFLAMLLDQPINTK</sequence>
<gene>
    <name evidence="2" type="ORF">B1199_14900</name>
</gene>
<dbReference type="EMBL" id="MWPV01000005">
    <property type="protein sequence ID" value="OUL56662.1"/>
    <property type="molecule type" value="Genomic_DNA"/>
</dbReference>
<proteinExistence type="predicted"/>
<evidence type="ECO:0000313" key="2">
    <source>
        <dbReference type="EMBL" id="OUL56662.1"/>
    </source>
</evidence>
<dbReference type="RefSeq" id="WP_086744917.1">
    <property type="nucleotide sequence ID" value="NZ_MWPV01000005.1"/>
</dbReference>
<dbReference type="AlphaFoldDB" id="A0A244CM43"/>
<keyword evidence="1" id="KW-0472">Membrane</keyword>
<feature type="transmembrane region" description="Helical" evidence="1">
    <location>
        <begin position="59"/>
        <end position="78"/>
    </location>
</feature>
<dbReference type="InterPro" id="IPR053170">
    <property type="entry name" value="Transcription_regulator"/>
</dbReference>
<name>A0A244CM43_PSEDV</name>
<reference evidence="2 3" key="1">
    <citation type="submission" date="2017-02" db="EMBL/GenBank/DDBJ databases">
        <title>Pseudoalteromonas ulvae TC14 Genome.</title>
        <authorList>
            <person name="Molmeret M."/>
        </authorList>
    </citation>
    <scope>NUCLEOTIDE SEQUENCE [LARGE SCALE GENOMIC DNA]</scope>
    <source>
        <strain evidence="2">TC14</strain>
    </source>
</reference>
<dbReference type="Proteomes" id="UP000194841">
    <property type="component" value="Unassembled WGS sequence"/>
</dbReference>
<keyword evidence="1" id="KW-0812">Transmembrane</keyword>
<dbReference type="OrthoDB" id="9781927at2"/>
<organism evidence="2 3">
    <name type="scientific">Pseudoalteromonas ulvae</name>
    <dbReference type="NCBI Taxonomy" id="107327"/>
    <lineage>
        <taxon>Bacteria</taxon>
        <taxon>Pseudomonadati</taxon>
        <taxon>Pseudomonadota</taxon>
        <taxon>Gammaproteobacteria</taxon>
        <taxon>Alteromonadales</taxon>
        <taxon>Pseudoalteromonadaceae</taxon>
        <taxon>Pseudoalteromonas</taxon>
    </lineage>
</organism>
<evidence type="ECO:0000313" key="3">
    <source>
        <dbReference type="Proteomes" id="UP000194841"/>
    </source>
</evidence>
<feature type="transmembrane region" description="Helical" evidence="1">
    <location>
        <begin position="123"/>
        <end position="147"/>
    </location>
</feature>
<keyword evidence="1" id="KW-1133">Transmembrane helix</keyword>
<evidence type="ECO:0000256" key="1">
    <source>
        <dbReference type="SAM" id="Phobius"/>
    </source>
</evidence>
<feature type="transmembrane region" description="Helical" evidence="1">
    <location>
        <begin position="154"/>
        <end position="171"/>
    </location>
</feature>
<dbReference type="PANTHER" id="PTHR40031">
    <property type="entry name" value="HYPOTHETICAL MEMBRANE SPANNING PROTEIN"/>
    <property type="match status" value="1"/>
</dbReference>
<accession>A0A244CM43</accession>
<dbReference type="InterPro" id="IPR007404">
    <property type="entry name" value="YdjM-like"/>
</dbReference>